<dbReference type="Gene3D" id="2.60.40.3140">
    <property type="match status" value="1"/>
</dbReference>
<dbReference type="EMBL" id="DPRK01000121">
    <property type="protein sequence ID" value="HCY81430.1"/>
    <property type="molecule type" value="Genomic_DNA"/>
</dbReference>
<dbReference type="Pfam" id="PF01841">
    <property type="entry name" value="Transglut_core"/>
    <property type="match status" value="1"/>
</dbReference>
<reference evidence="2 3" key="1">
    <citation type="journal article" date="2018" name="Nat. Biotechnol.">
        <title>A standardized bacterial taxonomy based on genome phylogeny substantially revises the tree of life.</title>
        <authorList>
            <person name="Parks D.H."/>
            <person name="Chuvochina M."/>
            <person name="Waite D.W."/>
            <person name="Rinke C."/>
            <person name="Skarshewski A."/>
            <person name="Chaumeil P.A."/>
            <person name="Hugenholtz P."/>
        </authorList>
    </citation>
    <scope>NUCLEOTIDE SEQUENCE [LARGE SCALE GENOMIC DNA]</scope>
    <source>
        <strain evidence="2">UBA10227</strain>
    </source>
</reference>
<protein>
    <recommendedName>
        <fullName evidence="1">Transglutaminase-like domain-containing protein</fullName>
    </recommendedName>
</protein>
<dbReference type="SUPFAM" id="SSF54001">
    <property type="entry name" value="Cysteine proteinases"/>
    <property type="match status" value="1"/>
</dbReference>
<accession>A0A3D6BQA1</accession>
<organism evidence="2 3">
    <name type="scientific">Xanthomarina gelatinilytica</name>
    <dbReference type="NCBI Taxonomy" id="1137281"/>
    <lineage>
        <taxon>Bacteria</taxon>
        <taxon>Pseudomonadati</taxon>
        <taxon>Bacteroidota</taxon>
        <taxon>Flavobacteriia</taxon>
        <taxon>Flavobacteriales</taxon>
        <taxon>Flavobacteriaceae</taxon>
        <taxon>Xanthomarina</taxon>
    </lineage>
</organism>
<name>A0A3D6BQA1_9FLAO</name>
<proteinExistence type="predicted"/>
<dbReference type="Gene3D" id="3.10.620.30">
    <property type="match status" value="1"/>
</dbReference>
<dbReference type="Gene3D" id="2.60.120.1130">
    <property type="match status" value="1"/>
</dbReference>
<dbReference type="InterPro" id="IPR038765">
    <property type="entry name" value="Papain-like_cys_pep_sf"/>
</dbReference>
<dbReference type="Proteomes" id="UP000263268">
    <property type="component" value="Unassembled WGS sequence"/>
</dbReference>
<gene>
    <name evidence="2" type="ORF">DHV22_07445</name>
</gene>
<dbReference type="SMART" id="SM00460">
    <property type="entry name" value="TGc"/>
    <property type="match status" value="1"/>
</dbReference>
<comment type="caution">
    <text evidence="2">The sequence shown here is derived from an EMBL/GenBank/DDBJ whole genome shotgun (WGS) entry which is preliminary data.</text>
</comment>
<sequence>IEQKENPLNDFKLEEPYKYIQENRNSNIPNNYGVNVLLNQTTLMSYENGGGEYESYLIYEITSQNGIDIFKEHNLGISGDYSIYKSEIVKPNGEIIPSNRNGLDMVFDTLEIGDVIYINYQVNYTRNGRFYNDYILTHTFNGYHPTINNIYRLLTIDENVKYVITNGEVDYNITKKGDFYIHEWSKIETTSLPLSEDYMPPFNDVSTKLHVSSIDSWNEVAIWYSDLVRTQLKFDQEVKDVFNEIFPNGYLQLTETERAKNIYYYITNNLNYSHVSFKQEGFIPQKPSKTLKTKLGDCKDFSSLFLVLAQQADLNANLVLILTSDYGKNKLVLPSTDFNHCIVKVQLEGKDQYLELTSKYLPFKALPNSLVDATALEIPFDNTDKSKSDIFYLNPKNKIYGELNSDYVLKIDNDSANIHLKSNVKGNLAAYYVDTFKNQSGKQLNETIEQEIYDRASLSIQLINLESFDYNEANGEVNYSTILSADLTINKIGDVYTFNIPYFVNPYTSSIIKSENRSYPIDYKQYENAGLYTEKIHIKLDAGFQIIEVPNDINLKHKEHQFVLKYTLIQPNEVIIELVSKVNSENISASDYLEFKEFVEEFLDTRKTIIQYKATI</sequence>
<evidence type="ECO:0000313" key="2">
    <source>
        <dbReference type="EMBL" id="HCY81430.1"/>
    </source>
</evidence>
<feature type="domain" description="Transglutaminase-like" evidence="1">
    <location>
        <begin position="290"/>
        <end position="358"/>
    </location>
</feature>
<dbReference type="AlphaFoldDB" id="A0A3D6BQA1"/>
<dbReference type="InterPro" id="IPR002931">
    <property type="entry name" value="Transglutaminase-like"/>
</dbReference>
<evidence type="ECO:0000313" key="3">
    <source>
        <dbReference type="Proteomes" id="UP000263268"/>
    </source>
</evidence>
<evidence type="ECO:0000259" key="1">
    <source>
        <dbReference type="SMART" id="SM00460"/>
    </source>
</evidence>
<feature type="non-terminal residue" evidence="2">
    <location>
        <position position="1"/>
    </location>
</feature>